<keyword evidence="4" id="KW-1185">Reference proteome</keyword>
<feature type="transmembrane region" description="Helical" evidence="1">
    <location>
        <begin position="44"/>
        <end position="65"/>
    </location>
</feature>
<proteinExistence type="predicted"/>
<accession>A0AA86U0I9</accession>
<dbReference type="EMBL" id="CATOUU010000554">
    <property type="protein sequence ID" value="CAI9933882.1"/>
    <property type="molecule type" value="Genomic_DNA"/>
</dbReference>
<evidence type="ECO:0000313" key="2">
    <source>
        <dbReference type="EMBL" id="CAI9933882.1"/>
    </source>
</evidence>
<feature type="transmembrane region" description="Helical" evidence="1">
    <location>
        <begin position="114"/>
        <end position="138"/>
    </location>
</feature>
<keyword evidence="1" id="KW-0812">Transmembrane</keyword>
<feature type="transmembrane region" description="Helical" evidence="1">
    <location>
        <begin position="344"/>
        <end position="365"/>
    </location>
</feature>
<dbReference type="Proteomes" id="UP001642409">
    <property type="component" value="Unassembled WGS sequence"/>
</dbReference>
<organism evidence="2">
    <name type="scientific">Hexamita inflata</name>
    <dbReference type="NCBI Taxonomy" id="28002"/>
    <lineage>
        <taxon>Eukaryota</taxon>
        <taxon>Metamonada</taxon>
        <taxon>Diplomonadida</taxon>
        <taxon>Hexamitidae</taxon>
        <taxon>Hexamitinae</taxon>
        <taxon>Hexamita</taxon>
    </lineage>
</organism>
<keyword evidence="1" id="KW-1133">Transmembrane helix</keyword>
<sequence length="551" mass="64070">MTENSSQHSTSISKSSQDPLQQYHTKIAIRPVMITLLEAIIPEALYNLTQCIVAFVIMHYLYLYVKDQAGIISFLFCYVLLNLVPIAISDSVIQTAQNQISKLLESNKLAAARIYFSYVFVFGLFVNCLFTFGILFGLKTQLAQFVMWRQFTVEEKSVFTIFVCLFALFYYLFSVSRIFSIQGKSNIILNFVFLIIQVYVVANSVFFLQMREIMIKFTQFIPAVVSPVVIGAFIQFFKALRILKSKFKYENILYCEKASFKPFRTTILLDICKNTLYYVYINIGDQLIPVFTAQILNYYDISPVSFTLIYIEMTNSLNKSIINNLDIIFRINLQLKRYERIYQFFLVAFIILCINFLFQILTFSLRNYIYKQVFHGEDNNSMLQYHSSIDGLISTFNAFTMAVIRSESRKSLGIIIGSYKLFLSVGFWFVAKYTNMGNSYFSSILYYYKYCVDLVGIGFYILFLQKFYKLKKQNIIPEEYTKVKPKLLVLQEIQTIEPISRNTSVDDSKSKEINTSKELIYSSKIDVAVSQSWTQDDAKENMNSSKNDFKK</sequence>
<protein>
    <submittedName>
        <fullName evidence="3">Hypothetical_protein</fullName>
    </submittedName>
</protein>
<reference evidence="2" key="1">
    <citation type="submission" date="2023-06" db="EMBL/GenBank/DDBJ databases">
        <authorList>
            <person name="Kurt Z."/>
        </authorList>
    </citation>
    <scope>NUCLEOTIDE SEQUENCE</scope>
</reference>
<evidence type="ECO:0000256" key="1">
    <source>
        <dbReference type="SAM" id="Phobius"/>
    </source>
</evidence>
<dbReference type="EMBL" id="CAXDID020000169">
    <property type="protein sequence ID" value="CAL6046660.1"/>
    <property type="molecule type" value="Genomic_DNA"/>
</dbReference>
<reference evidence="3 4" key="2">
    <citation type="submission" date="2024-07" db="EMBL/GenBank/DDBJ databases">
        <authorList>
            <person name="Akdeniz Z."/>
        </authorList>
    </citation>
    <scope>NUCLEOTIDE SEQUENCE [LARGE SCALE GENOMIC DNA]</scope>
</reference>
<evidence type="ECO:0000313" key="3">
    <source>
        <dbReference type="EMBL" id="CAL6046660.1"/>
    </source>
</evidence>
<feature type="transmembrane region" description="Helical" evidence="1">
    <location>
        <begin position="443"/>
        <end position="463"/>
    </location>
</feature>
<feature type="transmembrane region" description="Helical" evidence="1">
    <location>
        <begin position="158"/>
        <end position="175"/>
    </location>
</feature>
<dbReference type="AlphaFoldDB" id="A0AA86U0I9"/>
<gene>
    <name evidence="2" type="ORF">HINF_LOCUS21527</name>
    <name evidence="3" type="ORF">HINF_LOCUS41830</name>
</gene>
<feature type="transmembrane region" description="Helical" evidence="1">
    <location>
        <begin position="385"/>
        <end position="404"/>
    </location>
</feature>
<name>A0AA86U0I9_9EUKA</name>
<feature type="transmembrane region" description="Helical" evidence="1">
    <location>
        <begin position="411"/>
        <end position="431"/>
    </location>
</feature>
<evidence type="ECO:0000313" key="4">
    <source>
        <dbReference type="Proteomes" id="UP001642409"/>
    </source>
</evidence>
<comment type="caution">
    <text evidence="2">The sequence shown here is derived from an EMBL/GenBank/DDBJ whole genome shotgun (WGS) entry which is preliminary data.</text>
</comment>
<feature type="transmembrane region" description="Helical" evidence="1">
    <location>
        <begin position="187"/>
        <end position="208"/>
    </location>
</feature>
<feature type="transmembrane region" description="Helical" evidence="1">
    <location>
        <begin position="71"/>
        <end position="93"/>
    </location>
</feature>
<keyword evidence="1" id="KW-0472">Membrane</keyword>
<feature type="transmembrane region" description="Helical" evidence="1">
    <location>
        <begin position="220"/>
        <end position="240"/>
    </location>
</feature>